<evidence type="ECO:0000313" key="2">
    <source>
        <dbReference type="Proteomes" id="UP001060215"/>
    </source>
</evidence>
<name>A0ACC0HKC0_9ERIC</name>
<comment type="caution">
    <text evidence="1">The sequence shown here is derived from an EMBL/GenBank/DDBJ whole genome shotgun (WGS) entry which is preliminary data.</text>
</comment>
<gene>
    <name evidence="1" type="ORF">LOK49_LG05G00645</name>
</gene>
<protein>
    <submittedName>
        <fullName evidence="1">Uncharacterized protein</fullName>
    </submittedName>
</protein>
<reference evidence="1 2" key="1">
    <citation type="journal article" date="2022" name="Plant J.">
        <title>Chromosome-level genome of Camellia lanceoleosa provides a valuable resource for understanding genome evolution and self-incompatibility.</title>
        <authorList>
            <person name="Gong W."/>
            <person name="Xiao S."/>
            <person name="Wang L."/>
            <person name="Liao Z."/>
            <person name="Chang Y."/>
            <person name="Mo W."/>
            <person name="Hu G."/>
            <person name="Li W."/>
            <person name="Zhao G."/>
            <person name="Zhu H."/>
            <person name="Hu X."/>
            <person name="Ji K."/>
            <person name="Xiang X."/>
            <person name="Song Q."/>
            <person name="Yuan D."/>
            <person name="Jin S."/>
            <person name="Zhang L."/>
        </authorList>
    </citation>
    <scope>NUCLEOTIDE SEQUENCE [LARGE SCALE GENOMIC DNA]</scope>
    <source>
        <strain evidence="1">SQ_2022a</strain>
    </source>
</reference>
<evidence type="ECO:0000313" key="1">
    <source>
        <dbReference type="EMBL" id="KAI8013164.1"/>
    </source>
</evidence>
<dbReference type="EMBL" id="CM045761">
    <property type="protein sequence ID" value="KAI8013164.1"/>
    <property type="molecule type" value="Genomic_DNA"/>
</dbReference>
<dbReference type="Proteomes" id="UP001060215">
    <property type="component" value="Chromosome 4"/>
</dbReference>
<sequence length="326" mass="37024">MKILAKPMSSPSRTDKFPPPLMRFLRSNVGSKSRGKSRSSPMFMRRKNYTTTTSMIETTQEPSSPKVTCIGQVRVRRSSKKSSSGCGGRRSCRTNGATARNPCSCWWVRKTLFSHHFAKRIRPKSLCPVWSKCLWFFRFGFCRKVEIRDDSSKMENGKEKYKENETEDEENEAQEEEPPREAFNSSLPPKNALLLTRCRSAPNRSSSLVSRFLGSPLGTSETEVDNGENRELERTTSKCELNCRDSTSESKMDQENETNLGDSREFEGPISGKTREISDQEPETGEEGDNARPLILTRCKSEPARTGERLNPEASLWRQTRLGLIN</sequence>
<accession>A0ACC0HKC0</accession>
<organism evidence="1 2">
    <name type="scientific">Camellia lanceoleosa</name>
    <dbReference type="NCBI Taxonomy" id="1840588"/>
    <lineage>
        <taxon>Eukaryota</taxon>
        <taxon>Viridiplantae</taxon>
        <taxon>Streptophyta</taxon>
        <taxon>Embryophyta</taxon>
        <taxon>Tracheophyta</taxon>
        <taxon>Spermatophyta</taxon>
        <taxon>Magnoliopsida</taxon>
        <taxon>eudicotyledons</taxon>
        <taxon>Gunneridae</taxon>
        <taxon>Pentapetalae</taxon>
        <taxon>asterids</taxon>
        <taxon>Ericales</taxon>
        <taxon>Theaceae</taxon>
        <taxon>Camellia</taxon>
    </lineage>
</organism>
<keyword evidence="2" id="KW-1185">Reference proteome</keyword>
<proteinExistence type="predicted"/>